<dbReference type="InterPro" id="IPR050979">
    <property type="entry name" value="LD-transpeptidase"/>
</dbReference>
<gene>
    <name evidence="12" type="primary">ybiS</name>
    <name evidence="12" type="ORF">IMCC3135_14795</name>
</gene>
<evidence type="ECO:0000256" key="2">
    <source>
        <dbReference type="ARBA" id="ARBA00005992"/>
    </source>
</evidence>
<organism evidence="12 13">
    <name type="scientific">Granulosicoccus antarcticus IMCC3135</name>
    <dbReference type="NCBI Taxonomy" id="1192854"/>
    <lineage>
        <taxon>Bacteria</taxon>
        <taxon>Pseudomonadati</taxon>
        <taxon>Pseudomonadota</taxon>
        <taxon>Gammaproteobacteria</taxon>
        <taxon>Chromatiales</taxon>
        <taxon>Granulosicoccaceae</taxon>
        <taxon>Granulosicoccus</taxon>
    </lineage>
</organism>
<evidence type="ECO:0000256" key="7">
    <source>
        <dbReference type="ARBA" id="ARBA00022984"/>
    </source>
</evidence>
<reference evidence="12 13" key="1">
    <citation type="submission" date="2016-12" db="EMBL/GenBank/DDBJ databases">
        <authorList>
            <person name="Song W.-J."/>
            <person name="Kurnit D.M."/>
        </authorList>
    </citation>
    <scope>NUCLEOTIDE SEQUENCE [LARGE SCALE GENOMIC DNA]</scope>
    <source>
        <strain evidence="12 13">IMCC3135</strain>
    </source>
</reference>
<dbReference type="GO" id="GO:0008360">
    <property type="term" value="P:regulation of cell shape"/>
    <property type="evidence" value="ECO:0007669"/>
    <property type="project" value="UniProtKB-UniRule"/>
</dbReference>
<dbReference type="Gene3D" id="3.10.350.10">
    <property type="entry name" value="LysM domain"/>
    <property type="match status" value="1"/>
</dbReference>
<evidence type="ECO:0000256" key="5">
    <source>
        <dbReference type="ARBA" id="ARBA00022801"/>
    </source>
</evidence>
<dbReference type="PANTHER" id="PTHR30582">
    <property type="entry name" value="L,D-TRANSPEPTIDASE"/>
    <property type="match status" value="1"/>
</dbReference>
<evidence type="ECO:0000313" key="13">
    <source>
        <dbReference type="Proteomes" id="UP000250079"/>
    </source>
</evidence>
<dbReference type="InterPro" id="IPR036779">
    <property type="entry name" value="LysM_dom_sf"/>
</dbReference>
<dbReference type="Pfam" id="PF03734">
    <property type="entry name" value="YkuD"/>
    <property type="match status" value="1"/>
</dbReference>
<accession>A0A2Z2P0M4</accession>
<dbReference type="SUPFAM" id="SSF141523">
    <property type="entry name" value="L,D-transpeptidase catalytic domain-like"/>
    <property type="match status" value="1"/>
</dbReference>
<feature type="chain" id="PRO_5016307061" evidence="10">
    <location>
        <begin position="21"/>
        <end position="298"/>
    </location>
</feature>
<dbReference type="PANTHER" id="PTHR30582:SF24">
    <property type="entry name" value="L,D-TRANSPEPTIDASE ERFK_SRFK-RELATED"/>
    <property type="match status" value="1"/>
</dbReference>
<dbReference type="GO" id="GO:0071555">
    <property type="term" value="P:cell wall organization"/>
    <property type="evidence" value="ECO:0007669"/>
    <property type="project" value="UniProtKB-UniRule"/>
</dbReference>
<evidence type="ECO:0000256" key="8">
    <source>
        <dbReference type="ARBA" id="ARBA00023316"/>
    </source>
</evidence>
<evidence type="ECO:0000256" key="3">
    <source>
        <dbReference type="ARBA" id="ARBA00022676"/>
    </source>
</evidence>
<dbReference type="Gene3D" id="2.40.440.10">
    <property type="entry name" value="L,D-transpeptidase catalytic domain-like"/>
    <property type="match status" value="1"/>
</dbReference>
<dbReference type="Proteomes" id="UP000250079">
    <property type="component" value="Chromosome"/>
</dbReference>
<keyword evidence="4 12" id="KW-0808">Transferase</keyword>
<dbReference type="CDD" id="cd16913">
    <property type="entry name" value="YkuD_like"/>
    <property type="match status" value="1"/>
</dbReference>
<evidence type="ECO:0000313" key="12">
    <source>
        <dbReference type="EMBL" id="ASJ73044.1"/>
    </source>
</evidence>
<keyword evidence="6 9" id="KW-0133">Cell shape</keyword>
<dbReference type="KEGG" id="gai:IMCC3135_14795"/>
<keyword evidence="7 9" id="KW-0573">Peptidoglycan synthesis</keyword>
<sequence>MRRSLLVLSIVALSNGGVAAAWVNDADQITIESAETLAAVARRTGVPLDGLVSANEHLDIRATLEKGRLLRIPNAPLEPSGPRDGLVVNLAELRVYYFVNDALANVFPIGIGRTGNDTPLADTRITRVDAEPSWRPPASIHAEYRAHGLSLPAVVLPGPDNPLGGHALRLNLPGYLLHGTNAPEGVGLRVSHGCIRLYNEHIAILAETVPVGTRVRIVNEPVKWRLDEAGLLIEAYRPLTGKRYEGAAAVSDALDGIRAAIAAKGLSVARFDTWLEERHVARDLFTGLVLTLSVEALS</sequence>
<comment type="pathway">
    <text evidence="1 9">Cell wall biogenesis; peptidoglycan biosynthesis.</text>
</comment>
<dbReference type="GO" id="GO:0071972">
    <property type="term" value="F:peptidoglycan L,D-transpeptidase activity"/>
    <property type="evidence" value="ECO:0007669"/>
    <property type="project" value="TreeGrafter"/>
</dbReference>
<keyword evidence="13" id="KW-1185">Reference proteome</keyword>
<dbReference type="UniPathway" id="UPA00219"/>
<evidence type="ECO:0000256" key="4">
    <source>
        <dbReference type="ARBA" id="ARBA00022679"/>
    </source>
</evidence>
<evidence type="ECO:0000259" key="11">
    <source>
        <dbReference type="PROSITE" id="PS52029"/>
    </source>
</evidence>
<dbReference type="GO" id="GO:0016757">
    <property type="term" value="F:glycosyltransferase activity"/>
    <property type="evidence" value="ECO:0007669"/>
    <property type="project" value="UniProtKB-KW"/>
</dbReference>
<keyword evidence="5" id="KW-0378">Hydrolase</keyword>
<protein>
    <submittedName>
        <fullName evidence="12">Putative L,D-transpeptidase YbiS</fullName>
        <ecNumber evidence="12">2.-.-.-</ecNumber>
    </submittedName>
</protein>
<dbReference type="PROSITE" id="PS52029">
    <property type="entry name" value="LD_TPASE"/>
    <property type="match status" value="1"/>
</dbReference>
<comment type="similarity">
    <text evidence="2">Belongs to the YkuD family.</text>
</comment>
<name>A0A2Z2P0M4_9GAMM</name>
<dbReference type="GO" id="GO:0005576">
    <property type="term" value="C:extracellular region"/>
    <property type="evidence" value="ECO:0007669"/>
    <property type="project" value="TreeGrafter"/>
</dbReference>
<dbReference type="InterPro" id="IPR005490">
    <property type="entry name" value="LD_TPept_cat_dom"/>
</dbReference>
<proteinExistence type="inferred from homology"/>
<evidence type="ECO:0000256" key="1">
    <source>
        <dbReference type="ARBA" id="ARBA00004752"/>
    </source>
</evidence>
<feature type="active site" description="Proton donor/acceptor" evidence="9">
    <location>
        <position position="178"/>
    </location>
</feature>
<dbReference type="InterPro" id="IPR038063">
    <property type="entry name" value="Transpep_catalytic_dom"/>
</dbReference>
<feature type="domain" description="L,D-TPase catalytic" evidence="11">
    <location>
        <begin position="84"/>
        <end position="218"/>
    </location>
</feature>
<dbReference type="AlphaFoldDB" id="A0A2Z2P0M4"/>
<evidence type="ECO:0000256" key="10">
    <source>
        <dbReference type="SAM" id="SignalP"/>
    </source>
</evidence>
<keyword evidence="8 9" id="KW-0961">Cell wall biogenesis/degradation</keyword>
<evidence type="ECO:0000256" key="9">
    <source>
        <dbReference type="PROSITE-ProRule" id="PRU01373"/>
    </source>
</evidence>
<keyword evidence="3" id="KW-0328">Glycosyltransferase</keyword>
<feature type="active site" description="Nucleophile" evidence="9">
    <location>
        <position position="194"/>
    </location>
</feature>
<feature type="signal peptide" evidence="10">
    <location>
        <begin position="1"/>
        <end position="20"/>
    </location>
</feature>
<evidence type="ECO:0000256" key="6">
    <source>
        <dbReference type="ARBA" id="ARBA00022960"/>
    </source>
</evidence>
<dbReference type="EMBL" id="CP018632">
    <property type="protein sequence ID" value="ASJ73044.1"/>
    <property type="molecule type" value="Genomic_DNA"/>
</dbReference>
<keyword evidence="10" id="KW-0732">Signal</keyword>
<dbReference type="EC" id="2.-.-.-" evidence="12"/>
<dbReference type="GO" id="GO:0018104">
    <property type="term" value="P:peptidoglycan-protein cross-linking"/>
    <property type="evidence" value="ECO:0007669"/>
    <property type="project" value="TreeGrafter"/>
</dbReference>